<dbReference type="PANTHER" id="PTHR11434:SF0">
    <property type="entry name" value="NADH-UBIQUINONE OXIDOREDUCTASE CHAIN 4L"/>
    <property type="match status" value="1"/>
</dbReference>
<keyword evidence="6 15" id="KW-0679">Respiratory chain</keyword>
<evidence type="ECO:0000256" key="9">
    <source>
        <dbReference type="ARBA" id="ARBA00022982"/>
    </source>
</evidence>
<evidence type="ECO:0000256" key="11">
    <source>
        <dbReference type="ARBA" id="ARBA00023027"/>
    </source>
</evidence>
<name>A0A343S5A4_CHAAP</name>
<dbReference type="EC" id="7.1.1.2" evidence="3 15"/>
<keyword evidence="9 15" id="KW-0249">Electron transport</keyword>
<dbReference type="GO" id="GO:0016651">
    <property type="term" value="F:oxidoreductase activity, acting on NAD(P)H"/>
    <property type="evidence" value="ECO:0007669"/>
    <property type="project" value="InterPro"/>
</dbReference>
<dbReference type="PANTHER" id="PTHR11434">
    <property type="entry name" value="NADH-UBIQUINONE OXIDOREDUCTASE SUBUNIT ND4L"/>
    <property type="match status" value="1"/>
</dbReference>
<keyword evidence="11 15" id="KW-0520">NAD</keyword>
<evidence type="ECO:0000256" key="6">
    <source>
        <dbReference type="ARBA" id="ARBA00022660"/>
    </source>
</evidence>
<keyword evidence="10 15" id="KW-1133">Transmembrane helix</keyword>
<evidence type="ECO:0000256" key="5">
    <source>
        <dbReference type="ARBA" id="ARBA00022448"/>
    </source>
</evidence>
<keyword evidence="5 15" id="KW-0813">Transport</keyword>
<evidence type="ECO:0000256" key="12">
    <source>
        <dbReference type="ARBA" id="ARBA00023075"/>
    </source>
</evidence>
<keyword evidence="13 15" id="KW-0496">Mitochondrion</keyword>
<dbReference type="AlphaFoldDB" id="A0A343S5A4"/>
<dbReference type="InterPro" id="IPR001133">
    <property type="entry name" value="NADH_UbQ_OxRdtase_chain4L/K"/>
</dbReference>
<evidence type="ECO:0000256" key="3">
    <source>
        <dbReference type="ARBA" id="ARBA00012944"/>
    </source>
</evidence>
<keyword evidence="15" id="KW-0999">Mitochondrion inner membrane</keyword>
<dbReference type="GO" id="GO:0042773">
    <property type="term" value="P:ATP synthesis coupled electron transport"/>
    <property type="evidence" value="ECO:0007669"/>
    <property type="project" value="UniProtKB-UniRule"/>
</dbReference>
<dbReference type="EMBL" id="KY824658">
    <property type="protein sequence ID" value="AUJ21411.1"/>
    <property type="molecule type" value="Genomic_DNA"/>
</dbReference>
<keyword evidence="8 15" id="KW-1278">Translocase</keyword>
<evidence type="ECO:0000256" key="15">
    <source>
        <dbReference type="RuleBase" id="RU004419"/>
    </source>
</evidence>
<evidence type="ECO:0000256" key="1">
    <source>
        <dbReference type="ARBA" id="ARBA00004225"/>
    </source>
</evidence>
<feature type="transmembrane region" description="Helical" evidence="15">
    <location>
        <begin position="44"/>
        <end position="68"/>
    </location>
</feature>
<dbReference type="InterPro" id="IPR039428">
    <property type="entry name" value="NUOK/Mnh_C1-like"/>
</dbReference>
<geneLocation type="mitochondrion" evidence="16"/>
<reference evidence="16" key="1">
    <citation type="journal article" date="2017" name="Mol. Phylogenet. Evol.">
        <title>Mitochondrial gene order evolution in Mollusca: Inference of the ancestral state from the mtDNA of Chaetopleura apiculata (Polyplacophora, Chaetopleuridae).</title>
        <authorList>
            <person name="Guerra D."/>
            <person name="Bouvet K."/>
            <person name="Breton S."/>
        </authorList>
    </citation>
    <scope>NUCLEOTIDE SEQUENCE</scope>
    <source>
        <tissue evidence="16">Foot</tissue>
    </source>
</reference>
<dbReference type="GO" id="GO:0008137">
    <property type="term" value="F:NADH dehydrogenase (ubiquinone) activity"/>
    <property type="evidence" value="ECO:0007669"/>
    <property type="project" value="UniProtKB-EC"/>
</dbReference>
<evidence type="ECO:0000256" key="14">
    <source>
        <dbReference type="ARBA" id="ARBA00023136"/>
    </source>
</evidence>
<dbReference type="Pfam" id="PF00420">
    <property type="entry name" value="Oxidored_q2"/>
    <property type="match status" value="1"/>
</dbReference>
<comment type="function">
    <text evidence="15">Core subunit of the mitochondrial membrane respiratory chain NADH dehydrogenase (Complex I) which catalyzes electron transfer from NADH through the respiratory chain, using ubiquinone as an electron acceptor.</text>
</comment>
<evidence type="ECO:0000256" key="7">
    <source>
        <dbReference type="ARBA" id="ARBA00022692"/>
    </source>
</evidence>
<dbReference type="Gene3D" id="1.10.287.3510">
    <property type="match status" value="1"/>
</dbReference>
<sequence>MISFMNFFLQRKHLLNCLLSLEMILLSIFLVILSLLSGVSSEGLMIFILLTFAACEASLGLALLVILIRSHGNDYVFSLSTHKC</sequence>
<gene>
    <name evidence="16" type="primary">nad4L</name>
</gene>
<accession>A0A343S5A4</accession>
<comment type="similarity">
    <text evidence="2 15">Belongs to the complex I subunit 4L family.</text>
</comment>
<proteinExistence type="inferred from homology"/>
<evidence type="ECO:0000256" key="4">
    <source>
        <dbReference type="ARBA" id="ARBA00016612"/>
    </source>
</evidence>
<evidence type="ECO:0000256" key="8">
    <source>
        <dbReference type="ARBA" id="ARBA00022967"/>
    </source>
</evidence>
<keyword evidence="14 15" id="KW-0472">Membrane</keyword>
<protein>
    <recommendedName>
        <fullName evidence="4 15">NADH-ubiquinone oxidoreductase chain 4L</fullName>
        <ecNumber evidence="3 15">7.1.1.2</ecNumber>
    </recommendedName>
</protein>
<feature type="transmembrane region" description="Helical" evidence="15">
    <location>
        <begin position="14"/>
        <end position="38"/>
    </location>
</feature>
<evidence type="ECO:0000256" key="2">
    <source>
        <dbReference type="ARBA" id="ARBA00010519"/>
    </source>
</evidence>
<evidence type="ECO:0000256" key="10">
    <source>
        <dbReference type="ARBA" id="ARBA00022989"/>
    </source>
</evidence>
<keyword evidence="12 15" id="KW-0830">Ubiquinone</keyword>
<dbReference type="GO" id="GO:0005743">
    <property type="term" value="C:mitochondrial inner membrane"/>
    <property type="evidence" value="ECO:0007669"/>
    <property type="project" value="UniProtKB-SubCell"/>
</dbReference>
<comment type="subcellular location">
    <subcellularLocation>
        <location evidence="15">Mitochondrion inner membrane</location>
        <topology evidence="15">Multi-pass membrane protein</topology>
    </subcellularLocation>
    <subcellularLocation>
        <location evidence="1">Mitochondrion membrane</location>
        <topology evidence="1">Multi-pass membrane protein</topology>
    </subcellularLocation>
</comment>
<comment type="catalytic activity">
    <reaction evidence="15">
        <text>a ubiquinone + NADH + 5 H(+)(in) = a ubiquinol + NAD(+) + 4 H(+)(out)</text>
        <dbReference type="Rhea" id="RHEA:29091"/>
        <dbReference type="Rhea" id="RHEA-COMP:9565"/>
        <dbReference type="Rhea" id="RHEA-COMP:9566"/>
        <dbReference type="ChEBI" id="CHEBI:15378"/>
        <dbReference type="ChEBI" id="CHEBI:16389"/>
        <dbReference type="ChEBI" id="CHEBI:17976"/>
        <dbReference type="ChEBI" id="CHEBI:57540"/>
        <dbReference type="ChEBI" id="CHEBI:57945"/>
        <dbReference type="EC" id="7.1.1.2"/>
    </reaction>
</comment>
<evidence type="ECO:0000313" key="16">
    <source>
        <dbReference type="EMBL" id="AUJ21411.1"/>
    </source>
</evidence>
<dbReference type="GO" id="GO:0030964">
    <property type="term" value="C:NADH dehydrogenase complex"/>
    <property type="evidence" value="ECO:0007669"/>
    <property type="project" value="TreeGrafter"/>
</dbReference>
<keyword evidence="7 15" id="KW-0812">Transmembrane</keyword>
<organism evidence="16">
    <name type="scientific">Chaetopleura apiculata</name>
    <name type="common">Common eastern chiton</name>
    <name type="synonym">Chiton apiculatus</name>
    <dbReference type="NCBI Taxonomy" id="58794"/>
    <lineage>
        <taxon>Eukaryota</taxon>
        <taxon>Metazoa</taxon>
        <taxon>Spiralia</taxon>
        <taxon>Lophotrochozoa</taxon>
        <taxon>Mollusca</taxon>
        <taxon>Polyplacophora</taxon>
        <taxon>Neoloricata</taxon>
        <taxon>Chitonida</taxon>
        <taxon>Chitonina</taxon>
        <taxon>Chaetopleuridae</taxon>
        <taxon>Chaetopleura</taxon>
    </lineage>
</organism>
<evidence type="ECO:0000256" key="13">
    <source>
        <dbReference type="ARBA" id="ARBA00023128"/>
    </source>
</evidence>